<name>A0AAV4R4K0_CAEEX</name>
<comment type="caution">
    <text evidence="2">The sequence shown here is derived from an EMBL/GenBank/DDBJ whole genome shotgun (WGS) entry which is preliminary data.</text>
</comment>
<evidence type="ECO:0000313" key="3">
    <source>
        <dbReference type="Proteomes" id="UP001054945"/>
    </source>
</evidence>
<evidence type="ECO:0000256" key="1">
    <source>
        <dbReference type="SAM" id="MobiDB-lite"/>
    </source>
</evidence>
<dbReference type="Proteomes" id="UP001054945">
    <property type="component" value="Unassembled WGS sequence"/>
</dbReference>
<feature type="region of interest" description="Disordered" evidence="1">
    <location>
        <begin position="28"/>
        <end position="79"/>
    </location>
</feature>
<protein>
    <submittedName>
        <fullName evidence="2">Uncharacterized protein</fullName>
    </submittedName>
</protein>
<evidence type="ECO:0000313" key="2">
    <source>
        <dbReference type="EMBL" id="GIY15200.1"/>
    </source>
</evidence>
<sequence>MERQSIVYFVDLDALAEPLSCSNFNFGPLTSNLESNEKQGTPTLLGTFEGDPPPSPCRKQGQSGPPHPSPLVHSRPFAGEASKLRLPRILEIAKKILLGEENMRTNSPPRKREEFVVVANGN</sequence>
<reference evidence="2 3" key="1">
    <citation type="submission" date="2021-06" db="EMBL/GenBank/DDBJ databases">
        <title>Caerostris extrusa draft genome.</title>
        <authorList>
            <person name="Kono N."/>
            <person name="Arakawa K."/>
        </authorList>
    </citation>
    <scope>NUCLEOTIDE SEQUENCE [LARGE SCALE GENOMIC DNA]</scope>
</reference>
<dbReference type="EMBL" id="BPLR01007213">
    <property type="protein sequence ID" value="GIY15200.1"/>
    <property type="molecule type" value="Genomic_DNA"/>
</dbReference>
<dbReference type="AlphaFoldDB" id="A0AAV4R4K0"/>
<keyword evidence="3" id="KW-1185">Reference proteome</keyword>
<feature type="compositionally biased region" description="Polar residues" evidence="1">
    <location>
        <begin position="28"/>
        <end position="44"/>
    </location>
</feature>
<organism evidence="2 3">
    <name type="scientific">Caerostris extrusa</name>
    <name type="common">Bark spider</name>
    <name type="synonym">Caerostris bankana</name>
    <dbReference type="NCBI Taxonomy" id="172846"/>
    <lineage>
        <taxon>Eukaryota</taxon>
        <taxon>Metazoa</taxon>
        <taxon>Ecdysozoa</taxon>
        <taxon>Arthropoda</taxon>
        <taxon>Chelicerata</taxon>
        <taxon>Arachnida</taxon>
        <taxon>Araneae</taxon>
        <taxon>Araneomorphae</taxon>
        <taxon>Entelegynae</taxon>
        <taxon>Araneoidea</taxon>
        <taxon>Araneidae</taxon>
        <taxon>Caerostris</taxon>
    </lineage>
</organism>
<gene>
    <name evidence="2" type="ORF">CEXT_262491</name>
</gene>
<accession>A0AAV4R4K0</accession>
<proteinExistence type="predicted"/>